<evidence type="ECO:0000313" key="3">
    <source>
        <dbReference type="Proteomes" id="UP001501475"/>
    </source>
</evidence>
<dbReference type="Pfam" id="PF13399">
    <property type="entry name" value="LytR_C"/>
    <property type="match status" value="1"/>
</dbReference>
<dbReference type="InterPro" id="IPR027381">
    <property type="entry name" value="LytR/CpsA/Psr_C"/>
</dbReference>
<feature type="domain" description="LytR/CpsA/Psr regulator C-terminal" evidence="1">
    <location>
        <begin position="67"/>
        <end position="154"/>
    </location>
</feature>
<dbReference type="Proteomes" id="UP001501475">
    <property type="component" value="Unassembled WGS sequence"/>
</dbReference>
<dbReference type="Gene3D" id="3.30.70.2390">
    <property type="match status" value="1"/>
</dbReference>
<proteinExistence type="predicted"/>
<sequence length="164" mass="17356">MTAPIVAGQPRRMRQIRAALSLLVALAFLAFAFYKAYGYLQSDHGTTVGSSSCMTGSAKAPVALPKDTTVNVYNATTQAGLAAEVARKLRDRGFVIGEVDNDPLKKKISGVGEIRYGSEGREEARAVSLALPDAKRVNDKRTDAVIDLAVGAKFVDLAAPPTCS</sequence>
<dbReference type="EMBL" id="BAAAPN010000107">
    <property type="protein sequence ID" value="GAA1778051.1"/>
    <property type="molecule type" value="Genomic_DNA"/>
</dbReference>
<keyword evidence="3" id="KW-1185">Reference proteome</keyword>
<comment type="caution">
    <text evidence="2">The sequence shown here is derived from an EMBL/GenBank/DDBJ whole genome shotgun (WGS) entry which is preliminary data.</text>
</comment>
<evidence type="ECO:0000259" key="1">
    <source>
        <dbReference type="Pfam" id="PF13399"/>
    </source>
</evidence>
<dbReference type="RefSeq" id="WP_324386137.1">
    <property type="nucleotide sequence ID" value="NZ_BAAAPN010000107.1"/>
</dbReference>
<organism evidence="2 3">
    <name type="scientific">Nostocoides vanveenii</name>
    <dbReference type="NCBI Taxonomy" id="330835"/>
    <lineage>
        <taxon>Bacteria</taxon>
        <taxon>Bacillati</taxon>
        <taxon>Actinomycetota</taxon>
        <taxon>Actinomycetes</taxon>
        <taxon>Micrococcales</taxon>
        <taxon>Intrasporangiaceae</taxon>
        <taxon>Nostocoides</taxon>
    </lineage>
</organism>
<accession>A0ABN2L9U6</accession>
<evidence type="ECO:0000313" key="2">
    <source>
        <dbReference type="EMBL" id="GAA1778051.1"/>
    </source>
</evidence>
<gene>
    <name evidence="2" type="ORF">GCM10009810_38780</name>
</gene>
<reference evidence="2 3" key="1">
    <citation type="journal article" date="2019" name="Int. J. Syst. Evol. Microbiol.">
        <title>The Global Catalogue of Microorganisms (GCM) 10K type strain sequencing project: providing services to taxonomists for standard genome sequencing and annotation.</title>
        <authorList>
            <consortium name="The Broad Institute Genomics Platform"/>
            <consortium name="The Broad Institute Genome Sequencing Center for Infectious Disease"/>
            <person name="Wu L."/>
            <person name="Ma J."/>
        </authorList>
    </citation>
    <scope>NUCLEOTIDE SEQUENCE [LARGE SCALE GENOMIC DNA]</scope>
    <source>
        <strain evidence="2 3">JCM 15591</strain>
    </source>
</reference>
<name>A0ABN2L9U6_9MICO</name>
<protein>
    <recommendedName>
        <fullName evidence="1">LytR/CpsA/Psr regulator C-terminal domain-containing protein</fullName>
    </recommendedName>
</protein>